<dbReference type="GO" id="GO:0015074">
    <property type="term" value="P:DNA integration"/>
    <property type="evidence" value="ECO:0007669"/>
    <property type="project" value="InterPro"/>
</dbReference>
<name>A0A8B8KPR1_ABRPR</name>
<dbReference type="KEGG" id="aprc:113857818"/>
<dbReference type="Gene3D" id="3.30.70.270">
    <property type="match status" value="1"/>
</dbReference>
<protein>
    <submittedName>
        <fullName evidence="4">Uncharacterized protein LOC113857818</fullName>
    </submittedName>
</protein>
<dbReference type="PANTHER" id="PTHR37984:SF5">
    <property type="entry name" value="PROTEIN NYNRIN-LIKE"/>
    <property type="match status" value="1"/>
</dbReference>
<dbReference type="InterPro" id="IPR043128">
    <property type="entry name" value="Rev_trsase/Diguanyl_cyclase"/>
</dbReference>
<dbReference type="InterPro" id="IPR001584">
    <property type="entry name" value="Integrase_cat-core"/>
</dbReference>
<dbReference type="Pfam" id="PF00665">
    <property type="entry name" value="rve"/>
    <property type="match status" value="1"/>
</dbReference>
<dbReference type="OrthoDB" id="1739170at2759"/>
<dbReference type="SUPFAM" id="SSF53098">
    <property type="entry name" value="Ribonuclease H-like"/>
    <property type="match status" value="1"/>
</dbReference>
<dbReference type="InterPro" id="IPR043502">
    <property type="entry name" value="DNA/RNA_pol_sf"/>
</dbReference>
<dbReference type="InterPro" id="IPR012337">
    <property type="entry name" value="RNaseH-like_sf"/>
</dbReference>
<dbReference type="InterPro" id="IPR041577">
    <property type="entry name" value="RT_RNaseH_2"/>
</dbReference>
<dbReference type="PROSITE" id="PS50994">
    <property type="entry name" value="INTEGRASE"/>
    <property type="match status" value="1"/>
</dbReference>
<dbReference type="Proteomes" id="UP000694853">
    <property type="component" value="Unplaced"/>
</dbReference>
<organism evidence="3 4">
    <name type="scientific">Abrus precatorius</name>
    <name type="common">Indian licorice</name>
    <name type="synonym">Glycine abrus</name>
    <dbReference type="NCBI Taxonomy" id="3816"/>
    <lineage>
        <taxon>Eukaryota</taxon>
        <taxon>Viridiplantae</taxon>
        <taxon>Streptophyta</taxon>
        <taxon>Embryophyta</taxon>
        <taxon>Tracheophyta</taxon>
        <taxon>Spermatophyta</taxon>
        <taxon>Magnoliopsida</taxon>
        <taxon>eudicotyledons</taxon>
        <taxon>Gunneridae</taxon>
        <taxon>Pentapetalae</taxon>
        <taxon>rosids</taxon>
        <taxon>fabids</taxon>
        <taxon>Fabales</taxon>
        <taxon>Fabaceae</taxon>
        <taxon>Papilionoideae</taxon>
        <taxon>50 kb inversion clade</taxon>
        <taxon>NPAAA clade</taxon>
        <taxon>indigoferoid/millettioid clade</taxon>
        <taxon>Abreae</taxon>
        <taxon>Abrus</taxon>
    </lineage>
</organism>
<dbReference type="InterPro" id="IPR050951">
    <property type="entry name" value="Retrovirus_Pol_polyprotein"/>
</dbReference>
<keyword evidence="3" id="KW-1185">Reference proteome</keyword>
<keyword evidence="1" id="KW-0511">Multifunctional enzyme</keyword>
<gene>
    <name evidence="4" type="primary">LOC113857818</name>
</gene>
<evidence type="ECO:0000313" key="4">
    <source>
        <dbReference type="RefSeq" id="XP_027345842.1"/>
    </source>
</evidence>
<dbReference type="Gene3D" id="3.30.420.10">
    <property type="entry name" value="Ribonuclease H-like superfamily/Ribonuclease H"/>
    <property type="match status" value="1"/>
</dbReference>
<accession>A0A8B8KPR1</accession>
<dbReference type="AlphaFoldDB" id="A0A8B8KPR1"/>
<sequence>MWEVLSFLRHAGFYRRFIRDFSKIALPLSSLLQKDVSFIFIDSCKEAFKELKRRLTTSLIMQPPNWELPFKLICDASDYALGAVLSQRLKNCLYKSRCIEFLQKKLVAKPRLLRWMLLLQEFDIDIKDRSDSVPWFVDIVNYLVTSVVPPHASRSQEAILDHREQLGGYWTADFIGPSSLGKQSGMHFMSPFPVSSGYSYILLVDYVSRWVKAQVTKTNDSKVVSDFLWTNIFCRFGVPKTVTSDQGSPFCNRTIATLFQKYKVTHRIATLYHPQTNAIWAQRIAYRVPLGKLRSRWDGPFVITNVFPHGAVEIKDEVTGRVFKVNGQQLKLFQESKPMQKAQNTVDVSLVEPILMEEVST</sequence>
<dbReference type="PANTHER" id="PTHR37984">
    <property type="entry name" value="PROTEIN CBG26694"/>
    <property type="match status" value="1"/>
</dbReference>
<dbReference type="GO" id="GO:0003676">
    <property type="term" value="F:nucleic acid binding"/>
    <property type="evidence" value="ECO:0007669"/>
    <property type="project" value="InterPro"/>
</dbReference>
<evidence type="ECO:0000256" key="1">
    <source>
        <dbReference type="ARBA" id="ARBA00023268"/>
    </source>
</evidence>
<reference evidence="4" key="2">
    <citation type="submission" date="2025-08" db="UniProtKB">
        <authorList>
            <consortium name="RefSeq"/>
        </authorList>
    </citation>
    <scope>IDENTIFICATION</scope>
    <source>
        <tissue evidence="4">Young leaves</tissue>
    </source>
</reference>
<reference evidence="3" key="1">
    <citation type="journal article" date="2019" name="Toxins">
        <title>Detection of Abrin-Like and Prepropulchellin-Like Toxin Genes and Transcripts Using Whole Genome Sequencing and Full-Length Transcript Sequencing of Abrus precatorius.</title>
        <authorList>
            <person name="Hovde B.T."/>
            <person name="Daligault H.E."/>
            <person name="Hanschen E.R."/>
            <person name="Kunde Y.A."/>
            <person name="Johnson M.B."/>
            <person name="Starkenburg S.R."/>
            <person name="Johnson S.L."/>
        </authorList>
    </citation>
    <scope>NUCLEOTIDE SEQUENCE [LARGE SCALE GENOMIC DNA]</scope>
</reference>
<dbReference type="RefSeq" id="XP_027345842.1">
    <property type="nucleotide sequence ID" value="XM_027490041.1"/>
</dbReference>
<proteinExistence type="predicted"/>
<dbReference type="SUPFAM" id="SSF56672">
    <property type="entry name" value="DNA/RNA polymerases"/>
    <property type="match status" value="1"/>
</dbReference>
<evidence type="ECO:0000313" key="3">
    <source>
        <dbReference type="Proteomes" id="UP000694853"/>
    </source>
</evidence>
<dbReference type="GO" id="GO:0003824">
    <property type="term" value="F:catalytic activity"/>
    <property type="evidence" value="ECO:0007669"/>
    <property type="project" value="UniProtKB-KW"/>
</dbReference>
<dbReference type="Pfam" id="PF17919">
    <property type="entry name" value="RT_RNaseH_2"/>
    <property type="match status" value="1"/>
</dbReference>
<dbReference type="GeneID" id="113857818"/>
<dbReference type="InterPro" id="IPR036397">
    <property type="entry name" value="RNaseH_sf"/>
</dbReference>
<feature type="domain" description="Integrase catalytic" evidence="2">
    <location>
        <begin position="160"/>
        <end position="346"/>
    </location>
</feature>
<evidence type="ECO:0000259" key="2">
    <source>
        <dbReference type="PROSITE" id="PS50994"/>
    </source>
</evidence>